<dbReference type="PANTHER" id="PTHR33969">
    <property type="entry name" value="SEGREGATION AND CONDENSATION PROTEIN A"/>
    <property type="match status" value="1"/>
</dbReference>
<sequence>METEMYKVKTLAFEGSLELLLNLIEKRKLLINEISLAEVADDFIAYVKGLEKFPIAESANFILVASTLVLIKSKSLLPTLDLTDEEESNVAELEQRLKIYQRTRELSRKVDVLFGKHRIFLPKPLERAPIFSPDSRLTVVFAVKLIREILKNLPKPEVLARAVVEKMISLEEMIENLTKRVNTCLKMSFREFTKVGSEEKVNIIIGFLAMLELVKRGAIAVTQDKNFGDIEMETENLGVPKY</sequence>
<name>A0A1G2P467_9BACT</name>
<dbReference type="Proteomes" id="UP000176355">
    <property type="component" value="Unassembled WGS sequence"/>
</dbReference>
<reference evidence="3 4" key="1">
    <citation type="journal article" date="2016" name="Nat. Commun.">
        <title>Thousands of microbial genomes shed light on interconnected biogeochemical processes in an aquifer system.</title>
        <authorList>
            <person name="Anantharaman K."/>
            <person name="Brown C.T."/>
            <person name="Hug L.A."/>
            <person name="Sharon I."/>
            <person name="Castelle C.J."/>
            <person name="Probst A.J."/>
            <person name="Thomas B.C."/>
            <person name="Singh A."/>
            <person name="Wilkins M.J."/>
            <person name="Karaoz U."/>
            <person name="Brodie E.L."/>
            <person name="Williams K.H."/>
            <person name="Hubbard S.S."/>
            <person name="Banfield J.F."/>
        </authorList>
    </citation>
    <scope>NUCLEOTIDE SEQUENCE [LARGE SCALE GENOMIC DNA]</scope>
</reference>
<organism evidence="3 4">
    <name type="scientific">Candidatus Taylorbacteria bacterium RIFCSPLOWO2_12_FULL_44_15c</name>
    <dbReference type="NCBI Taxonomy" id="1802333"/>
    <lineage>
        <taxon>Bacteria</taxon>
        <taxon>Candidatus Tayloriibacteriota</taxon>
    </lineage>
</organism>
<protein>
    <recommendedName>
        <fullName evidence="1">Segregation and condensation protein A</fullName>
    </recommendedName>
</protein>
<dbReference type="InterPro" id="IPR023093">
    <property type="entry name" value="ScpA-like_C"/>
</dbReference>
<accession>A0A1G2P467</accession>
<dbReference type="EMBL" id="MHSL01000031">
    <property type="protein sequence ID" value="OHA43138.1"/>
    <property type="molecule type" value="Genomic_DNA"/>
</dbReference>
<dbReference type="Pfam" id="PF02616">
    <property type="entry name" value="SMC_ScpA"/>
    <property type="match status" value="2"/>
</dbReference>
<evidence type="ECO:0000313" key="4">
    <source>
        <dbReference type="Proteomes" id="UP000176355"/>
    </source>
</evidence>
<evidence type="ECO:0000256" key="2">
    <source>
        <dbReference type="SAM" id="Coils"/>
    </source>
</evidence>
<dbReference type="Gene3D" id="6.10.250.2410">
    <property type="match status" value="1"/>
</dbReference>
<proteinExistence type="predicted"/>
<dbReference type="AlphaFoldDB" id="A0A1G2P467"/>
<evidence type="ECO:0000313" key="3">
    <source>
        <dbReference type="EMBL" id="OHA43138.1"/>
    </source>
</evidence>
<dbReference type="Gene3D" id="1.10.10.580">
    <property type="entry name" value="Structural maintenance of chromosome 1. Chain E"/>
    <property type="match status" value="1"/>
</dbReference>
<gene>
    <name evidence="3" type="ORF">A3G03_00240</name>
</gene>
<evidence type="ECO:0000256" key="1">
    <source>
        <dbReference type="ARBA" id="ARBA00044777"/>
    </source>
</evidence>
<dbReference type="InterPro" id="IPR003768">
    <property type="entry name" value="ScpA"/>
</dbReference>
<comment type="caution">
    <text evidence="3">The sequence shown here is derived from an EMBL/GenBank/DDBJ whole genome shotgun (WGS) entry which is preliminary data.</text>
</comment>
<dbReference type="PANTHER" id="PTHR33969:SF2">
    <property type="entry name" value="SEGREGATION AND CONDENSATION PROTEIN A"/>
    <property type="match status" value="1"/>
</dbReference>
<keyword evidence="2" id="KW-0175">Coiled coil</keyword>
<feature type="coiled-coil region" evidence="2">
    <location>
        <begin position="83"/>
        <end position="110"/>
    </location>
</feature>
<dbReference type="STRING" id="1802333.A3G03_00240"/>